<dbReference type="GO" id="GO:0010181">
    <property type="term" value="F:FMN binding"/>
    <property type="evidence" value="ECO:0007669"/>
    <property type="project" value="InterPro"/>
</dbReference>
<accession>A0A0G0DMI3</accession>
<organism evidence="2 3">
    <name type="scientific">candidate division WS6 bacterium GW2011_GWC1_36_11</name>
    <dbReference type="NCBI Taxonomy" id="1619090"/>
    <lineage>
        <taxon>Bacteria</taxon>
        <taxon>Candidatus Dojkabacteria</taxon>
    </lineage>
</organism>
<dbReference type="InterPro" id="IPR001226">
    <property type="entry name" value="Flavodoxin_CS"/>
</dbReference>
<dbReference type="Gene3D" id="3.40.50.360">
    <property type="match status" value="1"/>
</dbReference>
<evidence type="ECO:0000313" key="2">
    <source>
        <dbReference type="EMBL" id="KKP90081.1"/>
    </source>
</evidence>
<protein>
    <recommendedName>
        <fullName evidence="1">Flavodoxin-like domain-containing protein</fullName>
    </recommendedName>
</protein>
<reference evidence="2 3" key="1">
    <citation type="journal article" date="2015" name="Nature">
        <title>rRNA introns, odd ribosomes, and small enigmatic genomes across a large radiation of phyla.</title>
        <authorList>
            <person name="Brown C.T."/>
            <person name="Hug L.A."/>
            <person name="Thomas B.C."/>
            <person name="Sharon I."/>
            <person name="Castelle C.J."/>
            <person name="Singh A."/>
            <person name="Wilkins M.J."/>
            <person name="Williams K.H."/>
            <person name="Banfield J.F."/>
        </authorList>
    </citation>
    <scope>NUCLEOTIDE SEQUENCE [LARGE SCALE GENOMIC DNA]</scope>
</reference>
<feature type="domain" description="Flavodoxin-like" evidence="1">
    <location>
        <begin position="3"/>
        <end position="142"/>
    </location>
</feature>
<dbReference type="EMBL" id="LBRE01000047">
    <property type="protein sequence ID" value="KKP90081.1"/>
    <property type="molecule type" value="Genomic_DNA"/>
</dbReference>
<proteinExistence type="predicted"/>
<name>A0A0G0DMI3_9BACT</name>
<dbReference type="Pfam" id="PF00258">
    <property type="entry name" value="Flavodoxin_1"/>
    <property type="match status" value="1"/>
</dbReference>
<dbReference type="PROSITE" id="PS00201">
    <property type="entry name" value="FLAVODOXIN"/>
    <property type="match status" value="1"/>
</dbReference>
<dbReference type="Proteomes" id="UP000034140">
    <property type="component" value="Unassembled WGS sequence"/>
</dbReference>
<dbReference type="SUPFAM" id="SSF52218">
    <property type="entry name" value="Flavoproteins"/>
    <property type="match status" value="1"/>
</dbReference>
<dbReference type="AlphaFoldDB" id="A0A0G0DMI3"/>
<dbReference type="GO" id="GO:0009055">
    <property type="term" value="F:electron transfer activity"/>
    <property type="evidence" value="ECO:0007669"/>
    <property type="project" value="InterPro"/>
</dbReference>
<gene>
    <name evidence="2" type="ORF">UR96_C0047G0011</name>
</gene>
<dbReference type="InterPro" id="IPR029039">
    <property type="entry name" value="Flavoprotein-like_sf"/>
</dbReference>
<comment type="caution">
    <text evidence="2">The sequence shown here is derived from an EMBL/GenBank/DDBJ whole genome shotgun (WGS) entry which is preliminary data.</text>
</comment>
<evidence type="ECO:0000259" key="1">
    <source>
        <dbReference type="PROSITE" id="PS50902"/>
    </source>
</evidence>
<sequence length="144" mass="15892">MKSLIIYDSFFGNTKLLAETIGKELGNDTKVMHVSDFKQEDLRGVSLLIVGSPILGWRPSEKTTAFLMSFGKDQLKGIGVATFDTRMKIIIHGDATKKMSEMLSNSGAEVIVEPSWFIVTGKEGPLADGELEKAKEWAKQIKDL</sequence>
<dbReference type="PROSITE" id="PS50902">
    <property type="entry name" value="FLAVODOXIN_LIKE"/>
    <property type="match status" value="1"/>
</dbReference>
<evidence type="ECO:0000313" key="3">
    <source>
        <dbReference type="Proteomes" id="UP000034140"/>
    </source>
</evidence>
<dbReference type="InterPro" id="IPR008254">
    <property type="entry name" value="Flavodoxin/NO_synth"/>
</dbReference>